<dbReference type="KEGG" id="nml:Namu_1989"/>
<proteinExistence type="predicted"/>
<dbReference type="AlphaFoldDB" id="C8XHG8"/>
<reference evidence="1 2" key="2">
    <citation type="journal article" date="2010" name="Stand. Genomic Sci.">
        <title>Complete genome sequence of Nakamurella multipartita type strain (Y-104).</title>
        <authorList>
            <person name="Tice H."/>
            <person name="Mayilraj S."/>
            <person name="Sims D."/>
            <person name="Lapidus A."/>
            <person name="Nolan M."/>
            <person name="Lucas S."/>
            <person name="Glavina Del Rio T."/>
            <person name="Copeland A."/>
            <person name="Cheng J.F."/>
            <person name="Meincke L."/>
            <person name="Bruce D."/>
            <person name="Goodwin L."/>
            <person name="Pitluck S."/>
            <person name="Ivanova N."/>
            <person name="Mavromatis K."/>
            <person name="Ovchinnikova G."/>
            <person name="Pati A."/>
            <person name="Chen A."/>
            <person name="Palaniappan K."/>
            <person name="Land M."/>
            <person name="Hauser L."/>
            <person name="Chang Y.J."/>
            <person name="Jeffries C.D."/>
            <person name="Detter J.C."/>
            <person name="Brettin T."/>
            <person name="Rohde M."/>
            <person name="Goker M."/>
            <person name="Bristow J."/>
            <person name="Eisen J.A."/>
            <person name="Markowitz V."/>
            <person name="Hugenholtz P."/>
            <person name="Kyrpides N.C."/>
            <person name="Klenk H.P."/>
            <person name="Chen F."/>
        </authorList>
    </citation>
    <scope>NUCLEOTIDE SEQUENCE [LARGE SCALE GENOMIC DNA]</scope>
    <source>
        <strain evidence="2">ATCC 700099 / DSM 44233 / CIP 104796 / JCM 9543 / NBRC 105858 / Y-104</strain>
    </source>
</reference>
<dbReference type="Proteomes" id="UP000002218">
    <property type="component" value="Chromosome"/>
</dbReference>
<sequence>MSTPDALRQHLDILTAYLDTPGVDLNAILDVLLDDITEAVPSFLGLELTITVAGFSTTLTTMPAHLAPEARASLMLPLTHLTEGAAPDDSLILFAEHPRSFLDMARVVRTKLNLDDAGLVDRHLPPSVIDDGGTTADDFQDDRMINIGLGVLLDRGFPPEQAAAELARRARRHGGNLAAAAAELLDSL</sequence>
<evidence type="ECO:0008006" key="3">
    <source>
        <dbReference type="Google" id="ProtNLM"/>
    </source>
</evidence>
<dbReference type="eggNOG" id="ENOG50334GJ">
    <property type="taxonomic scope" value="Bacteria"/>
</dbReference>
<protein>
    <recommendedName>
        <fullName evidence="3">ANTAR domain-containing protein</fullName>
    </recommendedName>
</protein>
<evidence type="ECO:0000313" key="1">
    <source>
        <dbReference type="EMBL" id="ACV78374.1"/>
    </source>
</evidence>
<dbReference type="InParanoid" id="C8XHG8"/>
<organism evidence="1 2">
    <name type="scientific">Nakamurella multipartita (strain ATCC 700099 / DSM 44233 / CIP 104796 / JCM 9543 / NBRC 105858 / Y-104)</name>
    <name type="common">Microsphaera multipartita</name>
    <dbReference type="NCBI Taxonomy" id="479431"/>
    <lineage>
        <taxon>Bacteria</taxon>
        <taxon>Bacillati</taxon>
        <taxon>Actinomycetota</taxon>
        <taxon>Actinomycetes</taxon>
        <taxon>Nakamurellales</taxon>
        <taxon>Nakamurellaceae</taxon>
        <taxon>Nakamurella</taxon>
    </lineage>
</organism>
<name>C8XHG8_NAKMY</name>
<evidence type="ECO:0000313" key="2">
    <source>
        <dbReference type="Proteomes" id="UP000002218"/>
    </source>
</evidence>
<dbReference type="HOGENOM" id="CLU_1347713_0_0_11"/>
<dbReference type="EMBL" id="CP001737">
    <property type="protein sequence ID" value="ACV78374.1"/>
    <property type="molecule type" value="Genomic_DNA"/>
</dbReference>
<keyword evidence="2" id="KW-1185">Reference proteome</keyword>
<reference evidence="2" key="1">
    <citation type="submission" date="2009-09" db="EMBL/GenBank/DDBJ databases">
        <title>The complete genome of Nakamurella multipartita DSM 44233.</title>
        <authorList>
            <consortium name="US DOE Joint Genome Institute (JGI-PGF)"/>
            <person name="Lucas S."/>
            <person name="Copeland A."/>
            <person name="Lapidus A."/>
            <person name="Glavina del Rio T."/>
            <person name="Dalin E."/>
            <person name="Tice H."/>
            <person name="Bruce D."/>
            <person name="Goodwin L."/>
            <person name="Pitluck S."/>
            <person name="Kyrpides N."/>
            <person name="Mavromatis K."/>
            <person name="Ivanova N."/>
            <person name="Ovchinnikova G."/>
            <person name="Sims D."/>
            <person name="Meincke L."/>
            <person name="Brettin T."/>
            <person name="Detter J.C."/>
            <person name="Han C."/>
            <person name="Larimer F."/>
            <person name="Land M."/>
            <person name="Hauser L."/>
            <person name="Markowitz V."/>
            <person name="Cheng J.-F."/>
            <person name="Hugenholtz P."/>
            <person name="Woyke T."/>
            <person name="Wu D."/>
            <person name="Klenk H.-P."/>
            <person name="Eisen J.A."/>
        </authorList>
    </citation>
    <scope>NUCLEOTIDE SEQUENCE [LARGE SCALE GENOMIC DNA]</scope>
    <source>
        <strain evidence="2">ATCC 700099 / DSM 44233 / CIP 104796 / JCM 9543 / NBRC 105858 / Y-104</strain>
    </source>
</reference>
<accession>C8XHG8</accession>
<gene>
    <name evidence="1" type="ordered locus">Namu_1989</name>
</gene>